<evidence type="ECO:0000313" key="2">
    <source>
        <dbReference type="EMBL" id="TWD81421.1"/>
    </source>
</evidence>
<dbReference type="RefSeq" id="WP_145806254.1">
    <property type="nucleotide sequence ID" value="NZ_VIVK01000001.1"/>
</dbReference>
<keyword evidence="3" id="KW-1185">Reference proteome</keyword>
<feature type="transmembrane region" description="Helical" evidence="1">
    <location>
        <begin position="48"/>
        <end position="70"/>
    </location>
</feature>
<evidence type="ECO:0000313" key="3">
    <source>
        <dbReference type="Proteomes" id="UP000318380"/>
    </source>
</evidence>
<dbReference type="EMBL" id="VIVK01000001">
    <property type="protein sequence ID" value="TWD81421.1"/>
    <property type="molecule type" value="Genomic_DNA"/>
</dbReference>
<protein>
    <submittedName>
        <fullName evidence="2">Uncharacterized protein</fullName>
    </submittedName>
</protein>
<comment type="caution">
    <text evidence="2">The sequence shown here is derived from an EMBL/GenBank/DDBJ whole genome shotgun (WGS) entry which is preliminary data.</text>
</comment>
<keyword evidence="1" id="KW-1133">Transmembrane helix</keyword>
<sequence>MPWGEHYFEEHGAAPAQSALRLRLVLALIGVAMFVAIAVVLARHNVPAGYVVAPLLLALVGAVDVVVVTIRLHRGRH</sequence>
<dbReference type="Pfam" id="PF19870">
    <property type="entry name" value="DUF6343"/>
    <property type="match status" value="1"/>
</dbReference>
<dbReference type="InterPro" id="IPR045924">
    <property type="entry name" value="DUF6343"/>
</dbReference>
<proteinExistence type="predicted"/>
<dbReference type="Proteomes" id="UP000318380">
    <property type="component" value="Unassembled WGS sequence"/>
</dbReference>
<name>A0A561BRC5_9ACTN</name>
<gene>
    <name evidence="2" type="ORF">FB561_2537</name>
</gene>
<keyword evidence="1" id="KW-0472">Membrane</keyword>
<reference evidence="2 3" key="1">
    <citation type="submission" date="2019-06" db="EMBL/GenBank/DDBJ databases">
        <title>Sequencing the genomes of 1000 actinobacteria strains.</title>
        <authorList>
            <person name="Klenk H.-P."/>
        </authorList>
    </citation>
    <scope>NUCLEOTIDE SEQUENCE [LARGE SCALE GENOMIC DNA]</scope>
    <source>
        <strain evidence="2 3">DSM 24683</strain>
    </source>
</reference>
<keyword evidence="1" id="KW-0812">Transmembrane</keyword>
<evidence type="ECO:0000256" key="1">
    <source>
        <dbReference type="SAM" id="Phobius"/>
    </source>
</evidence>
<accession>A0A561BRC5</accession>
<feature type="transmembrane region" description="Helical" evidence="1">
    <location>
        <begin position="24"/>
        <end position="42"/>
    </location>
</feature>
<organism evidence="2 3">
    <name type="scientific">Kribbella amoyensis</name>
    <dbReference type="NCBI Taxonomy" id="996641"/>
    <lineage>
        <taxon>Bacteria</taxon>
        <taxon>Bacillati</taxon>
        <taxon>Actinomycetota</taxon>
        <taxon>Actinomycetes</taxon>
        <taxon>Propionibacteriales</taxon>
        <taxon>Kribbellaceae</taxon>
        <taxon>Kribbella</taxon>
    </lineage>
</organism>
<dbReference type="AlphaFoldDB" id="A0A561BRC5"/>